<evidence type="ECO:0008006" key="4">
    <source>
        <dbReference type="Google" id="ProtNLM"/>
    </source>
</evidence>
<protein>
    <recommendedName>
        <fullName evidence="4">Secreted protein</fullName>
    </recommendedName>
</protein>
<evidence type="ECO:0000313" key="3">
    <source>
        <dbReference type="Proteomes" id="UP001501509"/>
    </source>
</evidence>
<accession>A0ABN3Q6K1</accession>
<dbReference type="Proteomes" id="UP001501509">
    <property type="component" value="Unassembled WGS sequence"/>
</dbReference>
<feature type="signal peptide" evidence="1">
    <location>
        <begin position="1"/>
        <end position="25"/>
    </location>
</feature>
<keyword evidence="1" id="KW-0732">Signal</keyword>
<evidence type="ECO:0000256" key="1">
    <source>
        <dbReference type="SAM" id="SignalP"/>
    </source>
</evidence>
<evidence type="ECO:0000313" key="2">
    <source>
        <dbReference type="EMBL" id="GAA2614892.1"/>
    </source>
</evidence>
<organism evidence="2 3">
    <name type="scientific">Actinomadura fulvescens</name>
    <dbReference type="NCBI Taxonomy" id="46160"/>
    <lineage>
        <taxon>Bacteria</taxon>
        <taxon>Bacillati</taxon>
        <taxon>Actinomycetota</taxon>
        <taxon>Actinomycetes</taxon>
        <taxon>Streptosporangiales</taxon>
        <taxon>Thermomonosporaceae</taxon>
        <taxon>Actinomadura</taxon>
    </lineage>
</organism>
<gene>
    <name evidence="2" type="ORF">GCM10010411_57300</name>
</gene>
<sequence>MRLRALGFTTAAVVAITLVTAPVHAVEPPAPKSFTFFWPSDKPVPHKISRAELDKTERQATVRTMEETAPGFRLRGNRKQSDYVFVTNRQPVVKGGCNGFDCQITDLGWVQIKQTIFGGGSDRWEMEVSAGHDRGMDFSVDTWYACAVNIPSARDEYCEDYRDDGADIRGEAGSMPTGVYYPVFINRGFGSWRPIKKFPMVHLIATWEDGSQPKGDDGDPGLKARMWDTCIEADSTKLCPVTGTGW</sequence>
<proteinExistence type="predicted"/>
<dbReference type="EMBL" id="BAAATD010000008">
    <property type="protein sequence ID" value="GAA2614892.1"/>
    <property type="molecule type" value="Genomic_DNA"/>
</dbReference>
<keyword evidence="3" id="KW-1185">Reference proteome</keyword>
<feature type="chain" id="PRO_5046338633" description="Secreted protein" evidence="1">
    <location>
        <begin position="26"/>
        <end position="246"/>
    </location>
</feature>
<reference evidence="2 3" key="1">
    <citation type="journal article" date="2019" name="Int. J. Syst. Evol. Microbiol.">
        <title>The Global Catalogue of Microorganisms (GCM) 10K type strain sequencing project: providing services to taxonomists for standard genome sequencing and annotation.</title>
        <authorList>
            <consortium name="The Broad Institute Genomics Platform"/>
            <consortium name="The Broad Institute Genome Sequencing Center for Infectious Disease"/>
            <person name="Wu L."/>
            <person name="Ma J."/>
        </authorList>
    </citation>
    <scope>NUCLEOTIDE SEQUENCE [LARGE SCALE GENOMIC DNA]</scope>
    <source>
        <strain evidence="2 3">JCM 6833</strain>
    </source>
</reference>
<comment type="caution">
    <text evidence="2">The sequence shown here is derived from an EMBL/GenBank/DDBJ whole genome shotgun (WGS) entry which is preliminary data.</text>
</comment>
<name>A0ABN3Q6K1_9ACTN</name>
<dbReference type="RefSeq" id="WP_344545559.1">
    <property type="nucleotide sequence ID" value="NZ_BAAATD010000008.1"/>
</dbReference>